<gene>
    <name evidence="3" type="ORF">SAMN05216421_2551</name>
</gene>
<evidence type="ECO:0000313" key="4">
    <source>
        <dbReference type="Proteomes" id="UP000243207"/>
    </source>
</evidence>
<accession>A0A1H1WD40</accession>
<keyword evidence="2" id="KW-0812">Transmembrane</keyword>
<evidence type="ECO:0000256" key="2">
    <source>
        <dbReference type="SAM" id="Phobius"/>
    </source>
</evidence>
<keyword evidence="4" id="KW-1185">Reference proteome</keyword>
<dbReference type="AlphaFoldDB" id="A0A1H1WD40"/>
<dbReference type="RefSeq" id="WP_157718180.1">
    <property type="nucleotide sequence ID" value="NZ_LT629736.1"/>
</dbReference>
<dbReference type="EMBL" id="LT629736">
    <property type="protein sequence ID" value="SDS95043.1"/>
    <property type="molecule type" value="Genomic_DNA"/>
</dbReference>
<sequence>MTASVVLNPSNDDRRARQRSRTAPSRLQAAACGLGLALGVCGAAVAIPLVQSGVAAFQTERVLVAWSENDHLPPGHLWDQLLQRADQAVAGYPAASGEYLDRLGRAHLWGAIIYPEDATHWQQAAASFRASVTVRPDWPWSWLRLAHAKLQGSELDDEFDHALRQAFLLGSGRLELNQDLARMGFSVWRELTIEQRALVLQAAERVVARSENHAKAMQQVAQAAGIGSALCWAVDSSIKTRHHICKEDG</sequence>
<dbReference type="STRING" id="487184.SAMN05216421_2551"/>
<organism evidence="3 4">
    <name type="scientific">Halopseudomonas xinjiangensis</name>
    <dbReference type="NCBI Taxonomy" id="487184"/>
    <lineage>
        <taxon>Bacteria</taxon>
        <taxon>Pseudomonadati</taxon>
        <taxon>Pseudomonadota</taxon>
        <taxon>Gammaproteobacteria</taxon>
        <taxon>Pseudomonadales</taxon>
        <taxon>Pseudomonadaceae</taxon>
        <taxon>Halopseudomonas</taxon>
    </lineage>
</organism>
<feature type="transmembrane region" description="Helical" evidence="2">
    <location>
        <begin position="27"/>
        <end position="50"/>
    </location>
</feature>
<dbReference type="OrthoDB" id="6194880at2"/>
<dbReference type="Proteomes" id="UP000243207">
    <property type="component" value="Chromosome I"/>
</dbReference>
<protein>
    <submittedName>
        <fullName evidence="3">Uncharacterized protein</fullName>
    </submittedName>
</protein>
<keyword evidence="2" id="KW-1133">Transmembrane helix</keyword>
<reference evidence="4" key="1">
    <citation type="submission" date="2016-10" db="EMBL/GenBank/DDBJ databases">
        <authorList>
            <person name="Varghese N."/>
            <person name="Submissions S."/>
        </authorList>
    </citation>
    <scope>NUCLEOTIDE SEQUENCE [LARGE SCALE GENOMIC DNA]</scope>
    <source>
        <strain evidence="4">NRRL B-51270</strain>
    </source>
</reference>
<feature type="region of interest" description="Disordered" evidence="1">
    <location>
        <begin position="1"/>
        <end position="22"/>
    </location>
</feature>
<proteinExistence type="predicted"/>
<name>A0A1H1WD40_9GAMM</name>
<keyword evidence="2" id="KW-0472">Membrane</keyword>
<feature type="compositionally biased region" description="Polar residues" evidence="1">
    <location>
        <begin position="1"/>
        <end position="10"/>
    </location>
</feature>
<evidence type="ECO:0000313" key="3">
    <source>
        <dbReference type="EMBL" id="SDS95043.1"/>
    </source>
</evidence>
<evidence type="ECO:0000256" key="1">
    <source>
        <dbReference type="SAM" id="MobiDB-lite"/>
    </source>
</evidence>